<dbReference type="Gene3D" id="3.10.20.320">
    <property type="entry name" value="Putative peptidoglycan bound protein (lpxtg motif)"/>
    <property type="match status" value="1"/>
</dbReference>
<evidence type="ECO:0008006" key="6">
    <source>
        <dbReference type="Google" id="ProtNLM"/>
    </source>
</evidence>
<dbReference type="Pfam" id="PF03382">
    <property type="entry name" value="DUF285"/>
    <property type="match status" value="1"/>
</dbReference>
<dbReference type="InterPro" id="IPR005046">
    <property type="entry name" value="DUF285"/>
</dbReference>
<name>A0A0R2LUF6_9LACO</name>
<accession>A0A0R2LUF6</accession>
<dbReference type="InterPro" id="IPR032675">
    <property type="entry name" value="LRR_dom_sf"/>
</dbReference>
<evidence type="ECO:0000313" key="5">
    <source>
        <dbReference type="Proteomes" id="UP000051906"/>
    </source>
</evidence>
<dbReference type="Pfam" id="PF19087">
    <property type="entry name" value="DUF5776"/>
    <property type="match status" value="1"/>
</dbReference>
<evidence type="ECO:0000259" key="2">
    <source>
        <dbReference type="Pfam" id="PF06458"/>
    </source>
</evidence>
<feature type="domain" description="MucBP" evidence="2">
    <location>
        <begin position="391"/>
        <end position="452"/>
    </location>
</feature>
<dbReference type="Pfam" id="PF06458">
    <property type="entry name" value="MucBP"/>
    <property type="match status" value="1"/>
</dbReference>
<protein>
    <recommendedName>
        <fullName evidence="6">BspA family leucine-rich repeat surface protein</fullName>
    </recommendedName>
</protein>
<dbReference type="NCBIfam" id="TIGR02167">
    <property type="entry name" value="Liste_lipo_26"/>
    <property type="match status" value="2"/>
</dbReference>
<feature type="domain" description="DUF5776" evidence="3">
    <location>
        <begin position="550"/>
        <end position="616"/>
    </location>
</feature>
<dbReference type="InterPro" id="IPR009459">
    <property type="entry name" value="MucBP_dom"/>
</dbReference>
<gene>
    <name evidence="4" type="ORF">IV54_GL000457</name>
</gene>
<organism evidence="4 5">
    <name type="scientific">Levilactobacillus paucivorans</name>
    <dbReference type="NCBI Taxonomy" id="616990"/>
    <lineage>
        <taxon>Bacteria</taxon>
        <taxon>Bacillati</taxon>
        <taxon>Bacillota</taxon>
        <taxon>Bacilli</taxon>
        <taxon>Lactobacillales</taxon>
        <taxon>Lactobacillaceae</taxon>
        <taxon>Levilactobacillus</taxon>
    </lineage>
</organism>
<dbReference type="AlphaFoldDB" id="A0A0R2LUF6"/>
<evidence type="ECO:0000313" key="4">
    <source>
        <dbReference type="EMBL" id="KRO05065.1"/>
    </source>
</evidence>
<dbReference type="PATRIC" id="fig|616990.3.peg.492"/>
<reference evidence="4 5" key="1">
    <citation type="journal article" date="2015" name="Genome Announc.">
        <title>Expanding the biotechnology potential of lactobacilli through comparative genomics of 213 strains and associated genera.</title>
        <authorList>
            <person name="Sun Z."/>
            <person name="Harris H.M."/>
            <person name="McCann A."/>
            <person name="Guo C."/>
            <person name="Argimon S."/>
            <person name="Zhang W."/>
            <person name="Yang X."/>
            <person name="Jeffery I.B."/>
            <person name="Cooney J.C."/>
            <person name="Kagawa T.F."/>
            <person name="Liu W."/>
            <person name="Song Y."/>
            <person name="Salvetti E."/>
            <person name="Wrobel A."/>
            <person name="Rasinkangas P."/>
            <person name="Parkhill J."/>
            <person name="Rea M.C."/>
            <person name="O'Sullivan O."/>
            <person name="Ritari J."/>
            <person name="Douillard F.P."/>
            <person name="Paul Ross R."/>
            <person name="Yang R."/>
            <person name="Briner A.E."/>
            <person name="Felis G.E."/>
            <person name="de Vos W.M."/>
            <person name="Barrangou R."/>
            <person name="Klaenhammer T.R."/>
            <person name="Caufield P.W."/>
            <person name="Cui Y."/>
            <person name="Zhang H."/>
            <person name="O'Toole P.W."/>
        </authorList>
    </citation>
    <scope>NUCLEOTIDE SEQUENCE [LARGE SCALE GENOMIC DNA]</scope>
    <source>
        <strain evidence="4 5">DSM 22467</strain>
    </source>
</reference>
<dbReference type="InterPro" id="IPR011889">
    <property type="entry name" value="Liste_lipo_26"/>
</dbReference>
<keyword evidence="1" id="KW-0677">Repeat</keyword>
<proteinExistence type="predicted"/>
<sequence>MVNFLKVEETNMKKWQATILLTSLTLGVTQPLATLAAPSLRTTVVAQAATTSDTTKSDIAVEGDYGVHWYLTTSGELHLEAGTLAEPTSSEITGNKGQLVTQIALKEGKPASTEADLNKVGEQVTKVVLDGPVATSSNATNLFAQFGFVSEYVNLDKLDTSAATTMKGMFLSGQSFVDPADNKTKTGNNVLQSLDVSHFDTSHVTDMSFMFYQLRKVSNLDLSHFNTDNVTTTMSMFVNDASLQELDMSKLTFASLKSALYMFSGSNVQILRLDSFAPPADFSGSSMFNGKTNLWQLTLGPKTIFKSTSTYLNDPNTMNDDEFLHSWEAVGEGTVQNPLGERYAKGAEVAALYSGDHNPTSVETYVWEPAVRVIEPVTPPVTPPDTQQGQPVTVKYVDAQGKKLADDQVLTGTLGATYTAERLAISGYKLSTVTGDESGTFGSTPTTVTFHYAADLSTGGSGATVVPITGVLYAKKTINLYSSKNFSKKTKKVTYRKQKRTNRPMFVVTGNAKSKQGYRRYKVRDVNHHSKTAGKTGYITAKSAYVSSVYYAKKQNKVKVLNAKGVNAYKQKSLKGKVRHYKKGQTLKVKKIVSYKKTTRFQLTNGKYVTANKKLVIAQK</sequence>
<dbReference type="SUPFAM" id="SSF52047">
    <property type="entry name" value="RNI-like"/>
    <property type="match status" value="1"/>
</dbReference>
<dbReference type="Proteomes" id="UP000051906">
    <property type="component" value="Unassembled WGS sequence"/>
</dbReference>
<keyword evidence="5" id="KW-1185">Reference proteome</keyword>
<dbReference type="STRING" id="616990.IV54_GL000457"/>
<dbReference type="Gene3D" id="3.80.10.10">
    <property type="entry name" value="Ribonuclease Inhibitor"/>
    <property type="match status" value="1"/>
</dbReference>
<evidence type="ECO:0000259" key="3">
    <source>
        <dbReference type="Pfam" id="PF19087"/>
    </source>
</evidence>
<dbReference type="InterPro" id="IPR044081">
    <property type="entry name" value="DUF5776"/>
</dbReference>
<comment type="caution">
    <text evidence="4">The sequence shown here is derived from an EMBL/GenBank/DDBJ whole genome shotgun (WGS) entry which is preliminary data.</text>
</comment>
<evidence type="ECO:0000256" key="1">
    <source>
        <dbReference type="ARBA" id="ARBA00022737"/>
    </source>
</evidence>
<dbReference type="EMBL" id="JQCA01000016">
    <property type="protein sequence ID" value="KRO05065.1"/>
    <property type="molecule type" value="Genomic_DNA"/>
</dbReference>